<proteinExistence type="predicted"/>
<gene>
    <name evidence="1" type="ORF">F0562_019738</name>
</gene>
<evidence type="ECO:0000313" key="2">
    <source>
        <dbReference type="Proteomes" id="UP000325577"/>
    </source>
</evidence>
<dbReference type="EMBL" id="CM018033">
    <property type="protein sequence ID" value="KAA8544867.1"/>
    <property type="molecule type" value="Genomic_DNA"/>
</dbReference>
<keyword evidence="2" id="KW-1185">Reference proteome</keyword>
<evidence type="ECO:0000313" key="1">
    <source>
        <dbReference type="EMBL" id="KAA8544867.1"/>
    </source>
</evidence>
<protein>
    <submittedName>
        <fullName evidence="1">Uncharacterized protein</fullName>
    </submittedName>
</protein>
<sequence>MKKKQSMETRTTDSNAVTRDESTGFLLQTIDQRRKRRPWWWLWRRCWISVVLGSATEYSDSIAEYERRWSEDDDVRTTKGQRSVFCVHRYLVMFRADWYREAMEIDDGRRCLLIEMIRFDCGRSPKNVDNFVGLEFSGDRVIG</sequence>
<name>A0A5J5BSW4_9ASTE</name>
<dbReference type="AlphaFoldDB" id="A0A5J5BSW4"/>
<reference evidence="1 2" key="1">
    <citation type="submission" date="2019-09" db="EMBL/GenBank/DDBJ databases">
        <title>A chromosome-level genome assembly of the Chinese tupelo Nyssa sinensis.</title>
        <authorList>
            <person name="Yang X."/>
            <person name="Kang M."/>
            <person name="Yang Y."/>
            <person name="Xiong H."/>
            <person name="Wang M."/>
            <person name="Zhang Z."/>
            <person name="Wang Z."/>
            <person name="Wu H."/>
            <person name="Ma T."/>
            <person name="Liu J."/>
            <person name="Xi Z."/>
        </authorList>
    </citation>
    <scope>NUCLEOTIDE SEQUENCE [LARGE SCALE GENOMIC DNA]</scope>
    <source>
        <strain evidence="1">J267</strain>
        <tissue evidence="1">Leaf</tissue>
    </source>
</reference>
<accession>A0A5J5BSW4</accession>
<dbReference type="Proteomes" id="UP000325577">
    <property type="component" value="Linkage Group LG10"/>
</dbReference>
<organism evidence="1 2">
    <name type="scientific">Nyssa sinensis</name>
    <dbReference type="NCBI Taxonomy" id="561372"/>
    <lineage>
        <taxon>Eukaryota</taxon>
        <taxon>Viridiplantae</taxon>
        <taxon>Streptophyta</taxon>
        <taxon>Embryophyta</taxon>
        <taxon>Tracheophyta</taxon>
        <taxon>Spermatophyta</taxon>
        <taxon>Magnoliopsida</taxon>
        <taxon>eudicotyledons</taxon>
        <taxon>Gunneridae</taxon>
        <taxon>Pentapetalae</taxon>
        <taxon>asterids</taxon>
        <taxon>Cornales</taxon>
        <taxon>Nyssaceae</taxon>
        <taxon>Nyssa</taxon>
    </lineage>
</organism>